<name>A0A231GJJ3_PSEJE</name>
<protein>
    <submittedName>
        <fullName evidence="1">Uncharacterized protein</fullName>
    </submittedName>
</protein>
<dbReference type="RefSeq" id="WP_090453453.1">
    <property type="nucleotide sequence ID" value="NZ_FNTC01000002.1"/>
</dbReference>
<dbReference type="Proteomes" id="UP000198542">
    <property type="component" value="Unassembled WGS sequence"/>
</dbReference>
<evidence type="ECO:0000313" key="2">
    <source>
        <dbReference type="Proteomes" id="UP000198542"/>
    </source>
</evidence>
<reference evidence="2" key="1">
    <citation type="submission" date="2016-10" db="EMBL/GenBank/DDBJ databases">
        <authorList>
            <person name="Varghese N."/>
            <person name="Submissions S."/>
        </authorList>
    </citation>
    <scope>NUCLEOTIDE SEQUENCE [LARGE SCALE GENOMIC DNA]</scope>
    <source>
        <strain evidence="2">BS3660</strain>
    </source>
</reference>
<accession>A0A231GJJ3</accession>
<organism evidence="1 2">
    <name type="scientific">Pseudomonas jessenii</name>
    <dbReference type="NCBI Taxonomy" id="77298"/>
    <lineage>
        <taxon>Bacteria</taxon>
        <taxon>Pseudomonadati</taxon>
        <taxon>Pseudomonadota</taxon>
        <taxon>Gammaproteobacteria</taxon>
        <taxon>Pseudomonadales</taxon>
        <taxon>Pseudomonadaceae</taxon>
        <taxon>Pseudomonas</taxon>
    </lineage>
</organism>
<proteinExistence type="predicted"/>
<gene>
    <name evidence="1" type="ORF">SAMN04490187_2162</name>
</gene>
<evidence type="ECO:0000313" key="1">
    <source>
        <dbReference type="EMBL" id="SEB83831.1"/>
    </source>
</evidence>
<keyword evidence="2" id="KW-1185">Reference proteome</keyword>
<dbReference type="EMBL" id="FNTC01000002">
    <property type="protein sequence ID" value="SEB83831.1"/>
    <property type="molecule type" value="Genomic_DNA"/>
</dbReference>
<sequence length="100" mass="11094">MIDEPISEKPAFDVETIVKLLEGQIAQHYDAYRMLSRWPIVLREANPEDVAKALVRVLSHGQYVRREQRSIVTNITITCSGGDPVAIADAVAKTVTARCS</sequence>
<dbReference type="AlphaFoldDB" id="A0A231GJJ3"/>